<evidence type="ECO:0000313" key="3">
    <source>
        <dbReference type="EMBL" id="RXW14191.1"/>
    </source>
</evidence>
<dbReference type="InterPro" id="IPR041539">
    <property type="entry name" value="CxC5"/>
</dbReference>
<dbReference type="Proteomes" id="UP000290288">
    <property type="component" value="Unassembled WGS sequence"/>
</dbReference>
<organism evidence="3 4">
    <name type="scientific">Candolleomyces aberdarensis</name>
    <dbReference type="NCBI Taxonomy" id="2316362"/>
    <lineage>
        <taxon>Eukaryota</taxon>
        <taxon>Fungi</taxon>
        <taxon>Dikarya</taxon>
        <taxon>Basidiomycota</taxon>
        <taxon>Agaricomycotina</taxon>
        <taxon>Agaricomycetes</taxon>
        <taxon>Agaricomycetidae</taxon>
        <taxon>Agaricales</taxon>
        <taxon>Agaricineae</taxon>
        <taxon>Psathyrellaceae</taxon>
        <taxon>Candolleomyces</taxon>
    </lineage>
</organism>
<evidence type="ECO:0000259" key="2">
    <source>
        <dbReference type="Pfam" id="PF18718"/>
    </source>
</evidence>
<comment type="caution">
    <text evidence="3">The sequence shown here is derived from an EMBL/GenBank/DDBJ whole genome shotgun (WGS) entry which is preliminary data.</text>
</comment>
<dbReference type="EMBL" id="SDEE01000747">
    <property type="protein sequence ID" value="RXW14191.1"/>
    <property type="molecule type" value="Genomic_DNA"/>
</dbReference>
<gene>
    <name evidence="3" type="ORF">EST38_g11661</name>
</gene>
<dbReference type="AlphaFoldDB" id="A0A4Q2D6L2"/>
<feature type="region of interest" description="Disordered" evidence="1">
    <location>
        <begin position="238"/>
        <end position="276"/>
    </location>
</feature>
<feature type="domain" description="CxC5 like cysteine cluster associated with KDZ" evidence="2">
    <location>
        <begin position="8"/>
        <end position="112"/>
    </location>
</feature>
<protein>
    <recommendedName>
        <fullName evidence="2">CxC5 like cysteine cluster associated with KDZ domain-containing protein</fullName>
    </recommendedName>
</protein>
<accession>A0A4Q2D6L2</accession>
<dbReference type="OrthoDB" id="2501483at2759"/>
<name>A0A4Q2D6L2_9AGAR</name>
<proteinExistence type="predicted"/>
<sequence>MLETDEASCTRTAKGVRLNKAEGQQGVLFTPDRGTLPVWSVHFYCETCNISYHHDFKVEGSIQFYYHEEELPKILQIGKHQFAERRLINAWISLMLYSWTSASNCARWYNNTIAFTSQDTFPEAWQFRPETTRDQVHTAFTVLALLEDCRQCQTVLSVPHDGNGKDRFTAAVKERNARLRQLGVGQLNHCCTVPRTKSCSDTSHRKAIDQSLAKGKAMFQLKARLEHAKVAHLNDAMPFARMGGEPGGEDTGNVSETEDDTSAKSTNAAASIKVRHGRKRTHNEQLFVAPCGVIVARETFYGAEAVGSVVEMIKKVYKDPKAKPEHIFFDNNCTLAKMVKNDDFFGDIGLTVDIFHFKSKHSVTDQFFQTHCNPANFPELHSTDSENGRQVGWYFNSSIAEQTNAWIRAYISICREMHVNRYNFFLDEMILCCNEITLKKLRSSGARPFVVLKK</sequence>
<reference evidence="3 4" key="1">
    <citation type="submission" date="2019-01" db="EMBL/GenBank/DDBJ databases">
        <title>Draft genome sequence of Psathyrella aberdarensis IHI B618.</title>
        <authorList>
            <person name="Buettner E."/>
            <person name="Kellner H."/>
        </authorList>
    </citation>
    <scope>NUCLEOTIDE SEQUENCE [LARGE SCALE GENOMIC DNA]</scope>
    <source>
        <strain evidence="3 4">IHI B618</strain>
    </source>
</reference>
<dbReference type="Pfam" id="PF18718">
    <property type="entry name" value="CxC5"/>
    <property type="match status" value="1"/>
</dbReference>
<dbReference type="STRING" id="2316362.A0A4Q2D6L2"/>
<evidence type="ECO:0000256" key="1">
    <source>
        <dbReference type="SAM" id="MobiDB-lite"/>
    </source>
</evidence>
<keyword evidence="4" id="KW-1185">Reference proteome</keyword>
<evidence type="ECO:0000313" key="4">
    <source>
        <dbReference type="Proteomes" id="UP000290288"/>
    </source>
</evidence>